<evidence type="ECO:0000313" key="2">
    <source>
        <dbReference type="Proteomes" id="UP001190700"/>
    </source>
</evidence>
<dbReference type="PANTHER" id="PTHR13308:SF40">
    <property type="entry name" value="NEDD4-BINDING PROTEIN 2-LIKE 1"/>
    <property type="match status" value="1"/>
</dbReference>
<dbReference type="SUPFAM" id="SSF52540">
    <property type="entry name" value="P-loop containing nucleoside triphosphate hydrolases"/>
    <property type="match status" value="1"/>
</dbReference>
<evidence type="ECO:0000313" key="1">
    <source>
        <dbReference type="EMBL" id="KAK3237564.1"/>
    </source>
</evidence>
<proteinExistence type="predicted"/>
<dbReference type="AlphaFoldDB" id="A0AAE0ERE6"/>
<name>A0AAE0ERE6_9CHLO</name>
<sequence>MSRRILCYGDSLTAGYTTYGTEFFPYVKLVSERLGPQSIVEHAGLCGWTTAQMLRSAYSSDSLFDVCSRDCGAGLATRLQKAEKEGQMYEHVVILSVNTLIRQMCSTQPKSRLIDLDLVDLELDMDGLHYTVEGYTTLGNTVAAALEESSSNATTASRKKLHLFRGLPGSGKTTAAGALPKSVVPVSADDYFMIQGKYVFDSSKLSEAHQQCQAAAVQALKAGRSVTVHNTFTQAWEMAPFVKLAAKYDADLVVQDFF</sequence>
<dbReference type="InterPro" id="IPR036514">
    <property type="entry name" value="SGNH_hydro_sf"/>
</dbReference>
<dbReference type="InterPro" id="IPR026302">
    <property type="entry name" value="NEDD4-bd_p2"/>
</dbReference>
<dbReference type="Proteomes" id="UP001190700">
    <property type="component" value="Unassembled WGS sequence"/>
</dbReference>
<reference evidence="1 2" key="1">
    <citation type="journal article" date="2015" name="Genome Biol. Evol.">
        <title>Comparative Genomics of a Bacterivorous Green Alga Reveals Evolutionary Causalities and Consequences of Phago-Mixotrophic Mode of Nutrition.</title>
        <authorList>
            <person name="Burns J.A."/>
            <person name="Paasch A."/>
            <person name="Narechania A."/>
            <person name="Kim E."/>
        </authorList>
    </citation>
    <scope>NUCLEOTIDE SEQUENCE [LARGE SCALE GENOMIC DNA]</scope>
    <source>
        <strain evidence="1 2">PLY_AMNH</strain>
    </source>
</reference>
<dbReference type="PANTHER" id="PTHR13308">
    <property type="entry name" value="NEDD4-BINDING PROTEIN 2-LIKE 1"/>
    <property type="match status" value="1"/>
</dbReference>
<gene>
    <name evidence="1" type="ORF">CYMTET_52371</name>
</gene>
<dbReference type="InterPro" id="IPR027417">
    <property type="entry name" value="P-loop_NTPase"/>
</dbReference>
<protein>
    <submittedName>
        <fullName evidence="1">Uncharacterized protein</fullName>
    </submittedName>
</protein>
<dbReference type="Gene3D" id="3.40.50.1110">
    <property type="entry name" value="SGNH hydrolase"/>
    <property type="match status" value="1"/>
</dbReference>
<dbReference type="SUPFAM" id="SSF52266">
    <property type="entry name" value="SGNH hydrolase"/>
    <property type="match status" value="1"/>
</dbReference>
<dbReference type="Gene3D" id="3.40.50.300">
    <property type="entry name" value="P-loop containing nucleotide triphosphate hydrolases"/>
    <property type="match status" value="1"/>
</dbReference>
<accession>A0AAE0ERE6</accession>
<feature type="non-terminal residue" evidence="1">
    <location>
        <position position="258"/>
    </location>
</feature>
<dbReference type="Pfam" id="PF13671">
    <property type="entry name" value="AAA_33"/>
    <property type="match status" value="1"/>
</dbReference>
<comment type="caution">
    <text evidence="1">The sequence shown here is derived from an EMBL/GenBank/DDBJ whole genome shotgun (WGS) entry which is preliminary data.</text>
</comment>
<organism evidence="1 2">
    <name type="scientific">Cymbomonas tetramitiformis</name>
    <dbReference type="NCBI Taxonomy" id="36881"/>
    <lineage>
        <taxon>Eukaryota</taxon>
        <taxon>Viridiplantae</taxon>
        <taxon>Chlorophyta</taxon>
        <taxon>Pyramimonadophyceae</taxon>
        <taxon>Pyramimonadales</taxon>
        <taxon>Pyramimonadaceae</taxon>
        <taxon>Cymbomonas</taxon>
    </lineage>
</organism>
<dbReference type="EMBL" id="LGRX02034535">
    <property type="protein sequence ID" value="KAK3237564.1"/>
    <property type="molecule type" value="Genomic_DNA"/>
</dbReference>
<keyword evidence="2" id="KW-1185">Reference proteome</keyword>